<dbReference type="GeneTree" id="ENSGT01150000286961"/>
<evidence type="ECO:0000256" key="9">
    <source>
        <dbReference type="ARBA" id="ARBA00023170"/>
    </source>
</evidence>
<dbReference type="GO" id="GO:0004930">
    <property type="term" value="F:G protein-coupled receptor activity"/>
    <property type="evidence" value="ECO:0007669"/>
    <property type="project" value="UniProtKB-KW"/>
</dbReference>
<comment type="subcellular location">
    <subcellularLocation>
        <location evidence="1 12">Membrane</location>
        <topology evidence="1 12">Multi-pass membrane protein</topology>
    </subcellularLocation>
</comment>
<dbReference type="FunFam" id="1.20.1070.10:FF:000055">
    <property type="entry name" value="Taste receptor type 2"/>
    <property type="match status" value="1"/>
</dbReference>
<feature type="transmembrane region" description="Helical" evidence="13">
    <location>
        <begin position="178"/>
        <end position="204"/>
    </location>
</feature>
<evidence type="ECO:0000256" key="1">
    <source>
        <dbReference type="ARBA" id="ARBA00004141"/>
    </source>
</evidence>
<dbReference type="Proteomes" id="UP000594220">
    <property type="component" value="Unplaced"/>
</dbReference>
<keyword evidence="7 12" id="KW-0297">G-protein coupled receptor</keyword>
<evidence type="ECO:0000256" key="4">
    <source>
        <dbReference type="ARBA" id="ARBA00022606"/>
    </source>
</evidence>
<keyword evidence="3 12" id="KW-0919">Taste</keyword>
<evidence type="ECO:0000256" key="6">
    <source>
        <dbReference type="ARBA" id="ARBA00022989"/>
    </source>
</evidence>
<keyword evidence="15" id="KW-1185">Reference proteome</keyword>
<dbReference type="CDD" id="cd13950">
    <property type="entry name" value="7tm_TAS2R"/>
    <property type="match status" value="1"/>
</dbReference>
<evidence type="ECO:0000256" key="13">
    <source>
        <dbReference type="SAM" id="Phobius"/>
    </source>
</evidence>
<reference evidence="14" key="1">
    <citation type="submission" date="2025-08" db="UniProtKB">
        <authorList>
            <consortium name="Ensembl"/>
        </authorList>
    </citation>
    <scope>IDENTIFICATION</scope>
</reference>
<evidence type="ECO:0000256" key="7">
    <source>
        <dbReference type="ARBA" id="ARBA00023040"/>
    </source>
</evidence>
<dbReference type="SUPFAM" id="SSF81321">
    <property type="entry name" value="Family A G protein-coupled receptor-like"/>
    <property type="match status" value="1"/>
</dbReference>
<evidence type="ECO:0000256" key="12">
    <source>
        <dbReference type="RuleBase" id="RU004424"/>
    </source>
</evidence>
<comment type="similarity">
    <text evidence="2 11">Belongs to the G-protein coupled receptor T2R family.</text>
</comment>
<sequence length="311" mass="34463">FLSLFPQSSFCPSIIAGFMGNGFIAVLICSDWIRNRKISSSDMILISLGISRFVLQGTITVYIHSLYFPGMPKLATLYKAFYILWMFVNHASLWFSTWLSVFYCVKIINFTQLILLRMKLRISGMVPWFLLGSVLVSSITTLPMFWIFPSISSPNSTGNHVNNSVKSTALDTSSLSIAPLYCAGCFFPLIISFFTSSLLIASLWKHTKKMQHNTTSCQDPRTSVHINAIKALVSFLILYLSSFIAQIPLILSASQNTPTWEVAVSLVVVAAYPSGHSIIVILIAGGLDSMIFQGPFHPLISTILFCVICCI</sequence>
<feature type="transmembrane region" description="Helical" evidence="13">
    <location>
        <begin position="126"/>
        <end position="148"/>
    </location>
</feature>
<dbReference type="Ensembl" id="ENSCPRT00005027339.1">
    <property type="protein sequence ID" value="ENSCPRP00005023419.1"/>
    <property type="gene ID" value="ENSCPRG00005016261.1"/>
</dbReference>
<evidence type="ECO:0000256" key="2">
    <source>
        <dbReference type="ARBA" id="ARBA00007376"/>
    </source>
</evidence>
<feature type="transmembrane region" description="Helical" evidence="13">
    <location>
        <begin position="231"/>
        <end position="251"/>
    </location>
</feature>
<feature type="transmembrane region" description="Helical" evidence="13">
    <location>
        <begin position="263"/>
        <end position="287"/>
    </location>
</feature>
<dbReference type="Gene3D" id="1.20.1070.10">
    <property type="entry name" value="Rhodopsin 7-helix transmembrane proteins"/>
    <property type="match status" value="1"/>
</dbReference>
<evidence type="ECO:0000256" key="5">
    <source>
        <dbReference type="ARBA" id="ARBA00022692"/>
    </source>
</evidence>
<keyword evidence="8 12" id="KW-0472">Membrane</keyword>
<evidence type="ECO:0000256" key="8">
    <source>
        <dbReference type="ARBA" id="ARBA00023136"/>
    </source>
</evidence>
<dbReference type="GO" id="GO:0033038">
    <property type="term" value="F:bitter taste receptor activity"/>
    <property type="evidence" value="ECO:0007669"/>
    <property type="project" value="InterPro"/>
</dbReference>
<keyword evidence="9 12" id="KW-0675">Receptor</keyword>
<organism evidence="14 15">
    <name type="scientific">Crocodylus porosus</name>
    <name type="common">Saltwater crocodile</name>
    <name type="synonym">Estuarine crocodile</name>
    <dbReference type="NCBI Taxonomy" id="8502"/>
    <lineage>
        <taxon>Eukaryota</taxon>
        <taxon>Metazoa</taxon>
        <taxon>Chordata</taxon>
        <taxon>Craniata</taxon>
        <taxon>Vertebrata</taxon>
        <taxon>Euteleostomi</taxon>
        <taxon>Archelosauria</taxon>
        <taxon>Archosauria</taxon>
        <taxon>Crocodylia</taxon>
        <taxon>Longirostres</taxon>
        <taxon>Crocodylidae</taxon>
        <taxon>Crocodylus</taxon>
    </lineage>
</organism>
<evidence type="ECO:0000313" key="15">
    <source>
        <dbReference type="Proteomes" id="UP000594220"/>
    </source>
</evidence>
<accession>A0A7M4FG06</accession>
<keyword evidence="4 12" id="KW-0716">Sensory transduction</keyword>
<dbReference type="PANTHER" id="PTHR11394:SF47">
    <property type="entry name" value="TASTE RECEPTOR TYPE 2 MEMBER 40"/>
    <property type="match status" value="1"/>
</dbReference>
<reference evidence="14" key="2">
    <citation type="submission" date="2025-09" db="UniProtKB">
        <authorList>
            <consortium name="Ensembl"/>
        </authorList>
    </citation>
    <scope>IDENTIFICATION</scope>
</reference>
<evidence type="ECO:0000256" key="11">
    <source>
        <dbReference type="RuleBase" id="RU004423"/>
    </source>
</evidence>
<feature type="transmembrane region" description="Helical" evidence="13">
    <location>
        <begin position="80"/>
        <end position="105"/>
    </location>
</feature>
<feature type="transmembrane region" description="Helical" evidence="13">
    <location>
        <begin position="45"/>
        <end position="68"/>
    </location>
</feature>
<dbReference type="Pfam" id="PF05296">
    <property type="entry name" value="TAS2R"/>
    <property type="match status" value="1"/>
</dbReference>
<evidence type="ECO:0000256" key="10">
    <source>
        <dbReference type="ARBA" id="ARBA00023224"/>
    </source>
</evidence>
<dbReference type="OMA" id="WMFVNHA"/>
<dbReference type="PANTHER" id="PTHR11394">
    <property type="entry name" value="TASTE RECEPTOR TYPE 2"/>
    <property type="match status" value="1"/>
</dbReference>
<evidence type="ECO:0000313" key="14">
    <source>
        <dbReference type="Ensembl" id="ENSCPRP00005023419.1"/>
    </source>
</evidence>
<keyword evidence="6 13" id="KW-1133">Transmembrane helix</keyword>
<keyword evidence="5 12" id="KW-0812">Transmembrane</keyword>
<proteinExistence type="inferred from homology"/>
<protein>
    <recommendedName>
        <fullName evidence="12">Taste receptor type 2</fullName>
    </recommendedName>
</protein>
<feature type="transmembrane region" description="Helical" evidence="13">
    <location>
        <begin position="12"/>
        <end position="33"/>
    </location>
</feature>
<dbReference type="AlphaFoldDB" id="A0A7M4FG06"/>
<name>A0A7M4FG06_CROPO</name>
<evidence type="ECO:0000256" key="3">
    <source>
        <dbReference type="ARBA" id="ARBA00022480"/>
    </source>
</evidence>
<dbReference type="InterPro" id="IPR007960">
    <property type="entry name" value="TAS2R"/>
</dbReference>
<dbReference type="GO" id="GO:0016020">
    <property type="term" value="C:membrane"/>
    <property type="evidence" value="ECO:0007669"/>
    <property type="project" value="UniProtKB-SubCell"/>
</dbReference>
<keyword evidence="10 12" id="KW-0807">Transducer</keyword>